<dbReference type="KEGG" id="des:DSOUD_1593"/>
<evidence type="ECO:0000313" key="2">
    <source>
        <dbReference type="EMBL" id="ALC16372.1"/>
    </source>
</evidence>
<dbReference type="PANTHER" id="PTHR35867:SF1">
    <property type="entry name" value="PROTEIN RSEC"/>
    <property type="match status" value="1"/>
</dbReference>
<keyword evidence="1" id="KW-1133">Transmembrane helix</keyword>
<dbReference type="InterPro" id="IPR026268">
    <property type="entry name" value="RseC"/>
</dbReference>
<dbReference type="AlphaFoldDB" id="A0A0M4D652"/>
<dbReference type="Proteomes" id="UP000057158">
    <property type="component" value="Chromosome"/>
</dbReference>
<evidence type="ECO:0000313" key="3">
    <source>
        <dbReference type="Proteomes" id="UP000057158"/>
    </source>
</evidence>
<dbReference type="STRING" id="1603606.DSOUD_1593"/>
<dbReference type="Pfam" id="PF04246">
    <property type="entry name" value="RseC_MucC"/>
    <property type="match status" value="1"/>
</dbReference>
<reference evidence="2 3" key="1">
    <citation type="submission" date="2015-07" db="EMBL/GenBank/DDBJ databases">
        <title>Isolation and Genomic Characterization of a Novel Halophilic Metal-Reducing Deltaproteobacterium from the Deep Subsurface.</title>
        <authorList>
            <person name="Badalamenti J.P."/>
            <person name="Summers Z.M."/>
            <person name="Gralnick J.A."/>
            <person name="Bond D.R."/>
        </authorList>
    </citation>
    <scope>NUCLEOTIDE SEQUENCE [LARGE SCALE GENOMIC DNA]</scope>
    <source>
        <strain evidence="2 3">WTL</strain>
    </source>
</reference>
<dbReference type="EMBL" id="CP010802">
    <property type="protein sequence ID" value="ALC16372.1"/>
    <property type="molecule type" value="Genomic_DNA"/>
</dbReference>
<dbReference type="PATRIC" id="fig|1603606.3.peg.1734"/>
<accession>A0A0M4D652</accession>
<evidence type="ECO:0008006" key="4">
    <source>
        <dbReference type="Google" id="ProtNLM"/>
    </source>
</evidence>
<dbReference type="OrthoDB" id="5402011at2"/>
<dbReference type="PIRSF" id="PIRSF004923">
    <property type="entry name" value="RseC"/>
    <property type="match status" value="1"/>
</dbReference>
<dbReference type="RefSeq" id="WP_053550486.1">
    <property type="nucleotide sequence ID" value="NZ_CP010802.1"/>
</dbReference>
<dbReference type="PANTHER" id="PTHR35867">
    <property type="entry name" value="PROTEIN RSEC"/>
    <property type="match status" value="1"/>
</dbReference>
<keyword evidence="3" id="KW-1185">Reference proteome</keyword>
<evidence type="ECO:0000256" key="1">
    <source>
        <dbReference type="SAM" id="Phobius"/>
    </source>
</evidence>
<keyword evidence="1" id="KW-0472">Membrane</keyword>
<feature type="transmembrane region" description="Helical" evidence="1">
    <location>
        <begin position="75"/>
        <end position="95"/>
    </location>
</feature>
<dbReference type="InterPro" id="IPR007359">
    <property type="entry name" value="SigmaE_reg_RseC_MucC"/>
</dbReference>
<organism evidence="2 3">
    <name type="scientific">Desulfuromonas soudanensis</name>
    <dbReference type="NCBI Taxonomy" id="1603606"/>
    <lineage>
        <taxon>Bacteria</taxon>
        <taxon>Pseudomonadati</taxon>
        <taxon>Thermodesulfobacteriota</taxon>
        <taxon>Desulfuromonadia</taxon>
        <taxon>Desulfuromonadales</taxon>
        <taxon>Desulfuromonadaceae</taxon>
        <taxon>Desulfuromonas</taxon>
    </lineage>
</organism>
<feature type="transmembrane region" description="Helical" evidence="1">
    <location>
        <begin position="107"/>
        <end position="127"/>
    </location>
</feature>
<protein>
    <recommendedName>
        <fullName evidence="4">Positive regulator of sigma(E), RseC/MucC</fullName>
    </recommendedName>
</protein>
<keyword evidence="1" id="KW-0812">Transmembrane</keyword>
<proteinExistence type="predicted"/>
<sequence length="158" mass="17119">MLEEVGTVVELRGKQVALVLCQKSSACGHCASMEVCHIGDDSRARTVEAFNTLDARIGDRVRIVTSTKNFLQSSFVLYIVPLLALLLGAVLGLLVGEKMPEGPDPNLLSAIIGVAFLVGSFLTIRVGSRAIAKETFMPRIHSILNEDEVYPEELKNGH</sequence>
<name>A0A0M4D652_9BACT</name>
<gene>
    <name evidence="2" type="ORF">DSOUD_1593</name>
</gene>